<evidence type="ECO:0000256" key="3">
    <source>
        <dbReference type="ARBA" id="ARBA00022670"/>
    </source>
</evidence>
<evidence type="ECO:0000313" key="8">
    <source>
        <dbReference type="EMBL" id="NKE44674.1"/>
    </source>
</evidence>
<evidence type="ECO:0000256" key="1">
    <source>
        <dbReference type="ARBA" id="ARBA00004613"/>
    </source>
</evidence>
<keyword evidence="3 7" id="KW-0645">Protease</keyword>
<comment type="subcellular location">
    <subcellularLocation>
        <location evidence="1">Secreted</location>
    </subcellularLocation>
</comment>
<evidence type="ECO:0000256" key="7">
    <source>
        <dbReference type="RuleBase" id="RU004296"/>
    </source>
</evidence>
<dbReference type="PANTHER" id="PTHR43019:SF23">
    <property type="entry name" value="PROTEASE DO-LIKE 5, CHLOROPLASTIC"/>
    <property type="match status" value="1"/>
</dbReference>
<organism evidence="8 9">
    <name type="scientific">Falsiroseomonas frigidaquae</name>
    <dbReference type="NCBI Taxonomy" id="487318"/>
    <lineage>
        <taxon>Bacteria</taxon>
        <taxon>Pseudomonadati</taxon>
        <taxon>Pseudomonadota</taxon>
        <taxon>Alphaproteobacteria</taxon>
        <taxon>Acetobacterales</taxon>
        <taxon>Roseomonadaceae</taxon>
        <taxon>Falsiroseomonas</taxon>
    </lineage>
</organism>
<dbReference type="RefSeq" id="WP_168048871.1">
    <property type="nucleotide sequence ID" value="NZ_JAATJR010000002.1"/>
</dbReference>
<reference evidence="8 9" key="1">
    <citation type="submission" date="2020-03" db="EMBL/GenBank/DDBJ databases">
        <title>Roseomonas selenitidurans sp. nov. isolated from soil.</title>
        <authorList>
            <person name="Liu H."/>
        </authorList>
    </citation>
    <scope>NUCLEOTIDE SEQUENCE [LARGE SCALE GENOMIC DNA]</scope>
    <source>
        <strain evidence="8 9">JCM 15073</strain>
    </source>
</reference>
<evidence type="ECO:0000256" key="5">
    <source>
        <dbReference type="ARBA" id="ARBA00022801"/>
    </source>
</evidence>
<evidence type="ECO:0000256" key="6">
    <source>
        <dbReference type="ARBA" id="ARBA00022825"/>
    </source>
</evidence>
<evidence type="ECO:0000256" key="4">
    <source>
        <dbReference type="ARBA" id="ARBA00022729"/>
    </source>
</evidence>
<dbReference type="Proteomes" id="UP000765160">
    <property type="component" value="Unassembled WGS sequence"/>
</dbReference>
<name>A0ABX1EX91_9PROT</name>
<feature type="signal peptide" evidence="7">
    <location>
        <begin position="1"/>
        <end position="25"/>
    </location>
</feature>
<proteinExistence type="inferred from homology"/>
<keyword evidence="5 7" id="KW-0378">Hydrolase</keyword>
<dbReference type="PANTHER" id="PTHR43019">
    <property type="entry name" value="SERINE ENDOPROTEASE DEGS"/>
    <property type="match status" value="1"/>
</dbReference>
<keyword evidence="6 7" id="KW-0720">Serine protease</keyword>
<dbReference type="PRINTS" id="PR00839">
    <property type="entry name" value="V8PROTEASE"/>
</dbReference>
<accession>A0ABX1EX91</accession>
<keyword evidence="4 7" id="KW-0732">Signal</keyword>
<dbReference type="EMBL" id="JAAVTX010000002">
    <property type="protein sequence ID" value="NKE44674.1"/>
    <property type="molecule type" value="Genomic_DNA"/>
</dbReference>
<dbReference type="EC" id="3.4.21.-" evidence="7"/>
<comment type="similarity">
    <text evidence="2 7">Belongs to the peptidase S1B family.</text>
</comment>
<evidence type="ECO:0000256" key="2">
    <source>
        <dbReference type="ARBA" id="ARBA00008764"/>
    </source>
</evidence>
<protein>
    <recommendedName>
        <fullName evidence="7">Serine protease</fullName>
        <ecNumber evidence="7">3.4.21.-</ecNumber>
    </recommendedName>
</protein>
<gene>
    <name evidence="8" type="ORF">HB662_07790</name>
</gene>
<dbReference type="InterPro" id="IPR008256">
    <property type="entry name" value="Peptidase_S1B"/>
</dbReference>
<dbReference type="InterPro" id="IPR009003">
    <property type="entry name" value="Peptidase_S1_PA"/>
</dbReference>
<keyword evidence="9" id="KW-1185">Reference proteome</keyword>
<dbReference type="Gene3D" id="2.40.10.10">
    <property type="entry name" value="Trypsin-like serine proteases"/>
    <property type="match status" value="2"/>
</dbReference>
<comment type="caution">
    <text evidence="8">The sequence shown here is derived from an EMBL/GenBank/DDBJ whole genome shotgun (WGS) entry which is preliminary data.</text>
</comment>
<sequence>MPQRLRVALLLAWLLPVLGPTPAPAQSPAAAPAQDWPVRIVNRTGQPATALHAVRSGRTDWGGNLLNRGPLPNNAAFAMRPNAAAGCRFDVRLVLADGREALARNQDICATPRVELYTAVAAAPPGIITTPTPVPGVAQARPNAQARRVSTGTGFVVAPDRVLTNQHVVDGCDRILARTPDGRWLAAVPPAQVDRALDLSILHIPGNPGPALSFRAGPAVRRGEGVVAYGFPLSGLLSADPKLTRGEINALGGLRNDQNTYQISAEVQPGNSGGPLLDMQGHVVGVVVAKLDSRRVQNVDNVNFAVKGEAAQAFLRRAGHAFQAAQSSGADRSAADVGDIANRSTVLLRCER</sequence>
<feature type="chain" id="PRO_5044989914" description="Serine protease" evidence="7">
    <location>
        <begin position="26"/>
        <end position="352"/>
    </location>
</feature>
<dbReference type="InterPro" id="IPR043504">
    <property type="entry name" value="Peptidase_S1_PA_chymotrypsin"/>
</dbReference>
<dbReference type="Pfam" id="PF13365">
    <property type="entry name" value="Trypsin_2"/>
    <property type="match status" value="1"/>
</dbReference>
<evidence type="ECO:0000313" key="9">
    <source>
        <dbReference type="Proteomes" id="UP000765160"/>
    </source>
</evidence>
<dbReference type="SUPFAM" id="SSF50494">
    <property type="entry name" value="Trypsin-like serine proteases"/>
    <property type="match status" value="1"/>
</dbReference>